<dbReference type="AlphaFoldDB" id="D2RRR5"/>
<dbReference type="RefSeq" id="WP_012944779.1">
    <property type="nucleotide sequence ID" value="NC_013743.1"/>
</dbReference>
<dbReference type="EMBL" id="CP001860">
    <property type="protein sequence ID" value="ADB62532.1"/>
    <property type="molecule type" value="Genomic_DNA"/>
</dbReference>
<gene>
    <name evidence="2" type="ordered locus">Htur_3670</name>
</gene>
<dbReference type="Proteomes" id="UP000001903">
    <property type="component" value="Chromosome"/>
</dbReference>
<evidence type="ECO:0000259" key="1">
    <source>
        <dbReference type="Pfam" id="PF24035"/>
    </source>
</evidence>
<evidence type="ECO:0000313" key="2">
    <source>
        <dbReference type="EMBL" id="ADB62532.1"/>
    </source>
</evidence>
<dbReference type="InterPro" id="IPR055768">
    <property type="entry name" value="DUF7344"/>
</dbReference>
<accession>D2RRR5</accession>
<organism evidence="2 3">
    <name type="scientific">Haloterrigena turkmenica (strain ATCC 51198 / DSM 5511 / JCM 9101 / NCIMB 13204 / VKM B-1734 / 4k)</name>
    <name type="common">Halococcus turkmenicus</name>
    <dbReference type="NCBI Taxonomy" id="543526"/>
    <lineage>
        <taxon>Archaea</taxon>
        <taxon>Methanobacteriati</taxon>
        <taxon>Methanobacteriota</taxon>
        <taxon>Stenosarchaea group</taxon>
        <taxon>Halobacteria</taxon>
        <taxon>Halobacteriales</taxon>
        <taxon>Natrialbaceae</taxon>
        <taxon>Haloterrigena</taxon>
    </lineage>
</organism>
<reference evidence="2 3" key="1">
    <citation type="journal article" date="2010" name="Stand. Genomic Sci.">
        <title>Complete genome sequence of Haloterrigena turkmenica type strain (4k).</title>
        <authorList>
            <person name="Saunders E."/>
            <person name="Tindall B.J."/>
            <person name="Fahnrich R."/>
            <person name="Lapidus A."/>
            <person name="Copeland A."/>
            <person name="Del Rio T.G."/>
            <person name="Lucas S."/>
            <person name="Chen F."/>
            <person name="Tice H."/>
            <person name="Cheng J.F."/>
            <person name="Han C."/>
            <person name="Detter J.C."/>
            <person name="Bruce D."/>
            <person name="Goodwin L."/>
            <person name="Chain P."/>
            <person name="Pitluck S."/>
            <person name="Pati A."/>
            <person name="Ivanova N."/>
            <person name="Mavromatis K."/>
            <person name="Chen A."/>
            <person name="Palaniappan K."/>
            <person name="Land M."/>
            <person name="Hauser L."/>
            <person name="Chang Y.J."/>
            <person name="Jeffries C.D."/>
            <person name="Brettin T."/>
            <person name="Rohde M."/>
            <person name="Goker M."/>
            <person name="Bristow J."/>
            <person name="Eisen J.A."/>
            <person name="Markowitz V."/>
            <person name="Hugenholtz P."/>
            <person name="Klenk H.P."/>
            <person name="Kyrpides N.C."/>
        </authorList>
    </citation>
    <scope>NUCLEOTIDE SEQUENCE [LARGE SCALE GENOMIC DNA]</scope>
    <source>
        <strain evidence="3">ATCC 51198 / DSM 5511 / JCM 9101 / NCIMB 13204 / VKM B-1734 / 4k</strain>
    </source>
</reference>
<dbReference type="eggNOG" id="arCOG03828">
    <property type="taxonomic scope" value="Archaea"/>
</dbReference>
<keyword evidence="3" id="KW-1185">Reference proteome</keyword>
<dbReference type="Pfam" id="PF24035">
    <property type="entry name" value="DUF7344"/>
    <property type="match status" value="1"/>
</dbReference>
<dbReference type="OrthoDB" id="247722at2157"/>
<dbReference type="HOGENOM" id="CLU_131305_4_2_2"/>
<dbReference type="KEGG" id="htu:Htur_3670"/>
<evidence type="ECO:0000313" key="3">
    <source>
        <dbReference type="Proteomes" id="UP000001903"/>
    </source>
</evidence>
<name>D2RRR5_HALTV</name>
<sequence>MTNEGVSQDVALRLLSHAYRRALLECLDRHDAPVSLADAAADVARKCKGKPAPDISDAEIERINLSLHHSHVPRLSARDAVAYDRDRKTVTLTERGERVIAVHDRVSAD</sequence>
<proteinExistence type="predicted"/>
<feature type="domain" description="DUF7344" evidence="1">
    <location>
        <begin position="13"/>
        <end position="91"/>
    </location>
</feature>
<dbReference type="GeneID" id="8744296"/>
<protein>
    <recommendedName>
        <fullName evidence="1">DUF7344 domain-containing protein</fullName>
    </recommendedName>
</protein>